<dbReference type="Proteomes" id="UP000000788">
    <property type="component" value="Chromosome"/>
</dbReference>
<reference evidence="2 3" key="1">
    <citation type="journal article" date="2007" name="PLoS Genet.">
        <title>Patterns and implications of gene gain and loss in the evolution of Prochlorococcus.</title>
        <authorList>
            <person name="Kettler G.C."/>
            <person name="Martiny A.C."/>
            <person name="Huang K."/>
            <person name="Zucker J."/>
            <person name="Coleman M.L."/>
            <person name="Rodrigue S."/>
            <person name="Chen F."/>
            <person name="Lapidus A."/>
            <person name="Ferriera S."/>
            <person name="Johnson J."/>
            <person name="Steglich C."/>
            <person name="Church G.M."/>
            <person name="Richardson P."/>
            <person name="Chisholm S.W."/>
        </authorList>
    </citation>
    <scope>NUCLEOTIDE SEQUENCE [LARGE SCALE GENOMIC DNA]</scope>
    <source>
        <strain evidence="3">MIT 9211</strain>
    </source>
</reference>
<keyword evidence="3" id="KW-1185">Reference proteome</keyword>
<organism evidence="2 3">
    <name type="scientific">Prochlorococcus marinus (strain MIT 9211)</name>
    <dbReference type="NCBI Taxonomy" id="93059"/>
    <lineage>
        <taxon>Bacteria</taxon>
        <taxon>Bacillati</taxon>
        <taxon>Cyanobacteriota</taxon>
        <taxon>Cyanophyceae</taxon>
        <taxon>Synechococcales</taxon>
        <taxon>Prochlorococcaceae</taxon>
        <taxon>Prochlorococcus</taxon>
    </lineage>
</organism>
<evidence type="ECO:0000256" key="1">
    <source>
        <dbReference type="SAM" id="Phobius"/>
    </source>
</evidence>
<name>A9BB26_PROM4</name>
<keyword evidence="1" id="KW-0812">Transmembrane</keyword>
<evidence type="ECO:0000313" key="3">
    <source>
        <dbReference type="Proteomes" id="UP000000788"/>
    </source>
</evidence>
<accession>A9BB26</accession>
<keyword evidence="1" id="KW-1133">Transmembrane helix</keyword>
<dbReference type="AlphaFoldDB" id="A9BB26"/>
<proteinExistence type="predicted"/>
<dbReference type="EMBL" id="CP000878">
    <property type="protein sequence ID" value="ABX09038.1"/>
    <property type="molecule type" value="Genomic_DNA"/>
</dbReference>
<dbReference type="HOGENOM" id="CLU_3083511_0_0_3"/>
<keyword evidence="1" id="KW-0472">Membrane</keyword>
<gene>
    <name evidence="2" type="ordered locus">P9211_11071</name>
</gene>
<evidence type="ECO:0000313" key="2">
    <source>
        <dbReference type="EMBL" id="ABX09038.1"/>
    </source>
</evidence>
<feature type="transmembrane region" description="Helical" evidence="1">
    <location>
        <begin position="12"/>
        <end position="32"/>
    </location>
</feature>
<dbReference type="KEGG" id="pmj:P9211_11071"/>
<sequence>MILKYPGRTIHFLGVVLLGFWMTAKLLDNYWADTKKQNADPSKTLINSSNQK</sequence>
<protein>
    <submittedName>
        <fullName evidence="2">Uncharacterized protein</fullName>
    </submittedName>
</protein>